<keyword evidence="2" id="KW-0472">Membrane</keyword>
<dbReference type="OrthoDB" id="9795351at2"/>
<comment type="similarity">
    <text evidence="1">Belongs to the bacterial sugar transferase family.</text>
</comment>
<keyword evidence="5" id="KW-1185">Reference proteome</keyword>
<dbReference type="RefSeq" id="WP_012544744.1">
    <property type="nucleotide sequence ID" value="NC_011295.1"/>
</dbReference>
<protein>
    <submittedName>
        <fullName evidence="4">Bacterial sugar transferase family protein</fullName>
    </submittedName>
</protein>
<dbReference type="AlphaFoldDB" id="B5Y7J0"/>
<dbReference type="eggNOG" id="COG2148">
    <property type="taxonomic scope" value="Bacteria"/>
</dbReference>
<dbReference type="GO" id="GO:0016780">
    <property type="term" value="F:phosphotransferase activity, for other substituted phosphate groups"/>
    <property type="evidence" value="ECO:0007669"/>
    <property type="project" value="TreeGrafter"/>
</dbReference>
<dbReference type="Proteomes" id="UP000001732">
    <property type="component" value="Chromosome"/>
</dbReference>
<feature type="domain" description="Bacterial sugar transferase" evidence="3">
    <location>
        <begin position="215"/>
        <end position="397"/>
    </location>
</feature>
<evidence type="ECO:0000313" key="5">
    <source>
        <dbReference type="Proteomes" id="UP000001732"/>
    </source>
</evidence>
<feature type="transmembrane region" description="Helical" evidence="2">
    <location>
        <begin position="217"/>
        <end position="243"/>
    </location>
</feature>
<accession>B5Y7J0</accession>
<reference evidence="4 5" key="2">
    <citation type="journal article" date="2014" name="Genome Announc.">
        <title>Complete Genome Sequence of Coprothermobacter proteolyticus DSM 5265.</title>
        <authorList>
            <person name="Alexiev A."/>
            <person name="Coil D.A."/>
            <person name="Badger J.H."/>
            <person name="Enticknap J."/>
            <person name="Ward N."/>
            <person name="Robb F.T."/>
            <person name="Eisen J.A."/>
        </authorList>
    </citation>
    <scope>NUCLEOTIDE SEQUENCE [LARGE SCALE GENOMIC DNA]</scope>
    <source>
        <strain evidence="5">ATCC 35245 / DSM 5265 / OCM 4 / BT</strain>
    </source>
</reference>
<evidence type="ECO:0000256" key="2">
    <source>
        <dbReference type="SAM" id="Phobius"/>
    </source>
</evidence>
<dbReference type="KEGG" id="cpo:COPRO5265_0371"/>
<feature type="transmembrane region" description="Helical" evidence="2">
    <location>
        <begin position="65"/>
        <end position="90"/>
    </location>
</feature>
<dbReference type="Pfam" id="PF02397">
    <property type="entry name" value="Bac_transf"/>
    <property type="match status" value="1"/>
</dbReference>
<dbReference type="EMBL" id="CP001145">
    <property type="protein sequence ID" value="ACI18094.1"/>
    <property type="molecule type" value="Genomic_DNA"/>
</dbReference>
<feature type="transmembrane region" description="Helical" evidence="2">
    <location>
        <begin position="33"/>
        <end position="53"/>
    </location>
</feature>
<evidence type="ECO:0000256" key="1">
    <source>
        <dbReference type="ARBA" id="ARBA00006464"/>
    </source>
</evidence>
<dbReference type="InterPro" id="IPR003362">
    <property type="entry name" value="Bact_transf"/>
</dbReference>
<sequence length="401" mass="45392">MWAVIDLLVFLSSYALASLTKFGFPIPPENLESMLIVLPWSALIFLFLMYYLDAYATYTRSFEDIAWATVISIAGASLASLVLSFWLRAFAFPRSVILYALLYQLLLFFLITWLKVRFISKEPFPSVFVKGVDESIASLLSSNRAQSIDEAQAIVIAGLDLVEELKKGIEHGKPVIIDPTVEQMALLNGLMVSFDDHPFILIHSWVFDRVQVFLKRVVDIIIGLLGSAITVILLPFIALAIFIDSPGPIFYTQQRLGQGGRSFKVIKFRTMIPDAEKYTGPVLASEDDPRITRVGRFLRKTRLDELPQFFNVLVGDMSVVGPRPERPEFYEKALDEVEDFRLRLIVKPGLTGYAQVYASYSVDFKHKFFFDLFYITSPNVLSTDIKILLLTVKSVLKREGT</sequence>
<evidence type="ECO:0000259" key="3">
    <source>
        <dbReference type="Pfam" id="PF02397"/>
    </source>
</evidence>
<feature type="transmembrane region" description="Helical" evidence="2">
    <location>
        <begin position="96"/>
        <end position="114"/>
    </location>
</feature>
<keyword evidence="2" id="KW-0812">Transmembrane</keyword>
<dbReference type="HOGENOM" id="CLU_024920_0_0_9"/>
<dbReference type="STRING" id="309798.COPRO5265_0371"/>
<organism evidence="4 5">
    <name type="scientific">Coprothermobacter proteolyticus (strain ATCC 35245 / DSM 5265 / OCM 4 / BT)</name>
    <dbReference type="NCBI Taxonomy" id="309798"/>
    <lineage>
        <taxon>Bacteria</taxon>
        <taxon>Pseudomonadati</taxon>
        <taxon>Coprothermobacterota</taxon>
        <taxon>Coprothermobacteria</taxon>
        <taxon>Coprothermobacterales</taxon>
        <taxon>Coprothermobacteraceae</taxon>
        <taxon>Coprothermobacter</taxon>
    </lineage>
</organism>
<proteinExistence type="inferred from homology"/>
<keyword evidence="4" id="KW-0808">Transferase</keyword>
<keyword evidence="2" id="KW-1133">Transmembrane helix</keyword>
<gene>
    <name evidence="4" type="ordered locus">COPRO5265_0371</name>
</gene>
<dbReference type="PANTHER" id="PTHR30576:SF0">
    <property type="entry name" value="UNDECAPRENYL-PHOSPHATE N-ACETYLGALACTOSAMINYL 1-PHOSPHATE TRANSFERASE-RELATED"/>
    <property type="match status" value="1"/>
</dbReference>
<evidence type="ECO:0000313" key="4">
    <source>
        <dbReference type="EMBL" id="ACI18094.1"/>
    </source>
</evidence>
<name>B5Y7J0_COPPD</name>
<reference evidence="5" key="1">
    <citation type="submission" date="2008-08" db="EMBL/GenBank/DDBJ databases">
        <title>The complete genome sequence of Coprothermobacter proteolyticus strain ATCC 5245 / DSM 5265 / BT.</title>
        <authorList>
            <person name="Dodson R.J."/>
            <person name="Durkin A.S."/>
            <person name="Wu M."/>
            <person name="Eisen J."/>
            <person name="Sutton G."/>
        </authorList>
    </citation>
    <scope>NUCLEOTIDE SEQUENCE [LARGE SCALE GENOMIC DNA]</scope>
    <source>
        <strain evidence="5">ATCC 35245 / DSM 5265 / OCM 4 / BT</strain>
    </source>
</reference>
<dbReference type="PANTHER" id="PTHR30576">
    <property type="entry name" value="COLANIC BIOSYNTHESIS UDP-GLUCOSE LIPID CARRIER TRANSFERASE"/>
    <property type="match status" value="1"/>
</dbReference>